<evidence type="ECO:0000256" key="3">
    <source>
        <dbReference type="PROSITE-ProRule" id="PRU00708"/>
    </source>
</evidence>
<comment type="similarity">
    <text evidence="1">Belongs to the PPR family. P subfamily.</text>
</comment>
<evidence type="ECO:0000256" key="1">
    <source>
        <dbReference type="ARBA" id="ARBA00007626"/>
    </source>
</evidence>
<evidence type="ECO:0000313" key="5">
    <source>
        <dbReference type="Proteomes" id="UP001457282"/>
    </source>
</evidence>
<name>A0AAW1XKH6_RUBAR</name>
<feature type="repeat" description="PPR" evidence="3">
    <location>
        <begin position="216"/>
        <end position="250"/>
    </location>
</feature>
<feature type="repeat" description="PPR" evidence="3">
    <location>
        <begin position="181"/>
        <end position="215"/>
    </location>
</feature>
<dbReference type="Proteomes" id="UP001457282">
    <property type="component" value="Unassembled WGS sequence"/>
</dbReference>
<keyword evidence="2" id="KW-0677">Repeat</keyword>
<comment type="caution">
    <text evidence="4">The sequence shown here is derived from an EMBL/GenBank/DDBJ whole genome shotgun (WGS) entry which is preliminary data.</text>
</comment>
<accession>A0AAW1XKH6</accession>
<dbReference type="InterPro" id="IPR002885">
    <property type="entry name" value="PPR_rpt"/>
</dbReference>
<evidence type="ECO:0008006" key="6">
    <source>
        <dbReference type="Google" id="ProtNLM"/>
    </source>
</evidence>
<dbReference type="Pfam" id="PF12854">
    <property type="entry name" value="PPR_1"/>
    <property type="match status" value="1"/>
</dbReference>
<dbReference type="AlphaFoldDB" id="A0AAW1XKH6"/>
<protein>
    <recommendedName>
        <fullName evidence="6">Pentatricopeptide repeat-containing protein</fullName>
    </recommendedName>
</protein>
<evidence type="ECO:0000256" key="2">
    <source>
        <dbReference type="ARBA" id="ARBA00022737"/>
    </source>
</evidence>
<organism evidence="4 5">
    <name type="scientific">Rubus argutus</name>
    <name type="common">Southern blackberry</name>
    <dbReference type="NCBI Taxonomy" id="59490"/>
    <lineage>
        <taxon>Eukaryota</taxon>
        <taxon>Viridiplantae</taxon>
        <taxon>Streptophyta</taxon>
        <taxon>Embryophyta</taxon>
        <taxon>Tracheophyta</taxon>
        <taxon>Spermatophyta</taxon>
        <taxon>Magnoliopsida</taxon>
        <taxon>eudicotyledons</taxon>
        <taxon>Gunneridae</taxon>
        <taxon>Pentapetalae</taxon>
        <taxon>rosids</taxon>
        <taxon>fabids</taxon>
        <taxon>Rosales</taxon>
        <taxon>Rosaceae</taxon>
        <taxon>Rosoideae</taxon>
        <taxon>Rosoideae incertae sedis</taxon>
        <taxon>Rubus</taxon>
    </lineage>
</organism>
<dbReference type="PANTHER" id="PTHR47934">
    <property type="entry name" value="PENTATRICOPEPTIDE REPEAT-CONTAINING PROTEIN PET309, MITOCHONDRIAL"/>
    <property type="match status" value="1"/>
</dbReference>
<dbReference type="NCBIfam" id="TIGR00756">
    <property type="entry name" value="PPR"/>
    <property type="match status" value="4"/>
</dbReference>
<dbReference type="Gene3D" id="1.25.40.10">
    <property type="entry name" value="Tetratricopeptide repeat domain"/>
    <property type="match status" value="2"/>
</dbReference>
<sequence>MPKCPTQYSKLLTTSIHQRLKNRTLFSSEFLSPSLQSHFSALSIPSTMKNPRPQFPTKSSIKVPTLGLTNQVIQRFIRSLRITRSLGDFRSLEKVLDRMKHERRVFIERSFIAMFKACGKAHLPNKAVELFHRMVDEFQCRRTVKSFNSVLNVIVQEGHYSHALDFYSHVVGNNNMNISPNVLSYNLIIKAMCRFGLVDKAVEKFREMPVRGCTPDVFTYCTLMDGLCKENRIDEAVFLLDEMQIEGCSPSPATFNVLIDAICKKGDLARAAKLIDNMFLKGCVSE</sequence>
<dbReference type="GO" id="GO:0005739">
    <property type="term" value="C:mitochondrion"/>
    <property type="evidence" value="ECO:0007669"/>
    <property type="project" value="TreeGrafter"/>
</dbReference>
<proteinExistence type="inferred from homology"/>
<dbReference type="PANTHER" id="PTHR47934:SF6">
    <property type="entry name" value="MITOCHONDRIAL GROUP I INTRON SPLICING FACTOR CCM1-RELATED"/>
    <property type="match status" value="1"/>
</dbReference>
<dbReference type="GO" id="GO:0007005">
    <property type="term" value="P:mitochondrion organization"/>
    <property type="evidence" value="ECO:0007669"/>
    <property type="project" value="TreeGrafter"/>
</dbReference>
<dbReference type="GO" id="GO:0003729">
    <property type="term" value="F:mRNA binding"/>
    <property type="evidence" value="ECO:0007669"/>
    <property type="project" value="TreeGrafter"/>
</dbReference>
<dbReference type="Pfam" id="PF01535">
    <property type="entry name" value="PPR"/>
    <property type="match status" value="1"/>
</dbReference>
<reference evidence="4 5" key="1">
    <citation type="journal article" date="2023" name="G3 (Bethesda)">
        <title>A chromosome-length genome assembly and annotation of blackberry (Rubus argutus, cv. 'Hillquist').</title>
        <authorList>
            <person name="Bruna T."/>
            <person name="Aryal R."/>
            <person name="Dudchenko O."/>
            <person name="Sargent D.J."/>
            <person name="Mead D."/>
            <person name="Buti M."/>
            <person name="Cavallini A."/>
            <person name="Hytonen T."/>
            <person name="Andres J."/>
            <person name="Pham M."/>
            <person name="Weisz D."/>
            <person name="Mascagni F."/>
            <person name="Usai G."/>
            <person name="Natali L."/>
            <person name="Bassil N."/>
            <person name="Fernandez G.E."/>
            <person name="Lomsadze A."/>
            <person name="Armour M."/>
            <person name="Olukolu B."/>
            <person name="Poorten T."/>
            <person name="Britton C."/>
            <person name="Davik J."/>
            <person name="Ashrafi H."/>
            <person name="Aiden E.L."/>
            <person name="Borodovsky M."/>
            <person name="Worthington M."/>
        </authorList>
    </citation>
    <scope>NUCLEOTIDE SEQUENCE [LARGE SCALE GENOMIC DNA]</scope>
    <source>
        <strain evidence="4">PI 553951</strain>
    </source>
</reference>
<dbReference type="EMBL" id="JBEDUW010000003">
    <property type="protein sequence ID" value="KAK9937242.1"/>
    <property type="molecule type" value="Genomic_DNA"/>
</dbReference>
<dbReference type="GO" id="GO:0006396">
    <property type="term" value="P:RNA processing"/>
    <property type="evidence" value="ECO:0007669"/>
    <property type="project" value="TreeGrafter"/>
</dbReference>
<dbReference type="Pfam" id="PF13041">
    <property type="entry name" value="PPR_2"/>
    <property type="match status" value="1"/>
</dbReference>
<gene>
    <name evidence="4" type="ORF">M0R45_014045</name>
</gene>
<dbReference type="PROSITE" id="PS51375">
    <property type="entry name" value="PPR"/>
    <property type="match status" value="3"/>
</dbReference>
<feature type="repeat" description="PPR" evidence="3">
    <location>
        <begin position="251"/>
        <end position="285"/>
    </location>
</feature>
<dbReference type="InterPro" id="IPR011990">
    <property type="entry name" value="TPR-like_helical_dom_sf"/>
</dbReference>
<dbReference type="InterPro" id="IPR051114">
    <property type="entry name" value="Mito_RNA_Proc_CCM1"/>
</dbReference>
<evidence type="ECO:0000313" key="4">
    <source>
        <dbReference type="EMBL" id="KAK9937242.1"/>
    </source>
</evidence>
<keyword evidence="5" id="KW-1185">Reference proteome</keyword>